<protein>
    <recommendedName>
        <fullName evidence="4">Phosphoribosylglycinamide formyltransferase</fullName>
        <ecNumber evidence="4">2.1.2.2</ecNumber>
    </recommendedName>
    <alternativeName>
        <fullName evidence="4">5'-phosphoribosylglycinamide transformylase</fullName>
    </alternativeName>
    <alternativeName>
        <fullName evidence="4">GAR transformylase</fullName>
        <shortName evidence="4">GART</shortName>
    </alternativeName>
</protein>
<evidence type="ECO:0000256" key="1">
    <source>
        <dbReference type="ARBA" id="ARBA00005054"/>
    </source>
</evidence>
<comment type="function">
    <text evidence="4">Catalyzes the transfer of a formyl group from 10-formyltetrahydrofolate to 5-phospho-ribosyl-glycinamide (GAR), producing 5-phospho-ribosyl-N-formylglycinamide (FGAR) and tetrahydrofolate.</text>
</comment>
<dbReference type="PANTHER" id="PTHR43369:SF2">
    <property type="entry name" value="PHOSPHORIBOSYLGLYCINAMIDE FORMYLTRANSFERASE"/>
    <property type="match status" value="1"/>
</dbReference>
<keyword evidence="3 4" id="KW-0658">Purine biosynthesis</keyword>
<feature type="binding site" evidence="4">
    <location>
        <begin position="11"/>
        <end position="13"/>
    </location>
    <ligand>
        <name>N(1)-(5-phospho-beta-D-ribosyl)glycinamide</name>
        <dbReference type="ChEBI" id="CHEBI:143788"/>
    </ligand>
</feature>
<feature type="binding site" evidence="4">
    <location>
        <position position="104"/>
    </location>
    <ligand>
        <name>(6R)-10-formyltetrahydrofolate</name>
        <dbReference type="ChEBI" id="CHEBI:195366"/>
    </ligand>
</feature>
<feature type="domain" description="Formyl transferase N-terminal" evidence="5">
    <location>
        <begin position="1"/>
        <end position="179"/>
    </location>
</feature>
<dbReference type="InterPro" id="IPR036477">
    <property type="entry name" value="Formyl_transf_N_sf"/>
</dbReference>
<proteinExistence type="inferred from homology"/>
<dbReference type="PANTHER" id="PTHR43369">
    <property type="entry name" value="PHOSPHORIBOSYLGLYCINAMIDE FORMYLTRANSFERASE"/>
    <property type="match status" value="1"/>
</dbReference>
<dbReference type="InterPro" id="IPR002376">
    <property type="entry name" value="Formyl_transf_N"/>
</dbReference>
<evidence type="ECO:0000256" key="3">
    <source>
        <dbReference type="ARBA" id="ARBA00022755"/>
    </source>
</evidence>
<name>A0A0U2X7K0_9BACT</name>
<sequence>MNIVVFFSGAGTNLQSILQNEKKSNYKVISTFTNNPDASGIDISKNFNVDCKILDHKRFDSREKFDEEINIYLQKLNPDYVILAGYMRILSNFLVEKWKQKIINIHPSLLPKYPGLNTHERAILAGDKLHGTTIHYVTSDLDAGPIIRQQSIEIEPGDTIESLTEKIKKLENKIYPETISNL</sequence>
<dbReference type="UniPathway" id="UPA00074">
    <property type="reaction ID" value="UER00126"/>
</dbReference>
<dbReference type="SUPFAM" id="SSF53328">
    <property type="entry name" value="Formyltransferase"/>
    <property type="match status" value="1"/>
</dbReference>
<dbReference type="CDD" id="cd08645">
    <property type="entry name" value="FMT_core_GART"/>
    <property type="match status" value="1"/>
</dbReference>
<comment type="similarity">
    <text evidence="4">Belongs to the GART family.</text>
</comment>
<reference evidence="6" key="1">
    <citation type="journal article" date="2016" name="ISME J.">
        <title>Functional metagenomic screen reveals new and diverse microbial rhodopsins.</title>
        <authorList>
            <person name="Pushkarev A."/>
            <person name="Beja O."/>
        </authorList>
    </citation>
    <scope>NUCLEOTIDE SEQUENCE</scope>
</reference>
<dbReference type="GO" id="GO:0006189">
    <property type="term" value="P:'de novo' IMP biosynthetic process"/>
    <property type="evidence" value="ECO:0007669"/>
    <property type="project" value="UniProtKB-UniRule"/>
</dbReference>
<feature type="site" description="Raises pKa of active site His" evidence="4">
    <location>
        <position position="142"/>
    </location>
</feature>
<gene>
    <name evidence="4" type="primary">purN</name>
</gene>
<feature type="binding site" evidence="4">
    <location>
        <begin position="87"/>
        <end position="90"/>
    </location>
    <ligand>
        <name>(6R)-10-formyltetrahydrofolate</name>
        <dbReference type="ChEBI" id="CHEBI:195366"/>
    </ligand>
</feature>
<dbReference type="HAMAP" id="MF_01930">
    <property type="entry name" value="PurN"/>
    <property type="match status" value="1"/>
</dbReference>
<feature type="active site" description="Proton donor" evidence="4">
    <location>
        <position position="106"/>
    </location>
</feature>
<dbReference type="NCBIfam" id="TIGR00639">
    <property type="entry name" value="PurN"/>
    <property type="match status" value="1"/>
</dbReference>
<feature type="binding site" evidence="4">
    <location>
        <position position="62"/>
    </location>
    <ligand>
        <name>(6R)-10-formyltetrahydrofolate</name>
        <dbReference type="ChEBI" id="CHEBI:195366"/>
    </ligand>
</feature>
<keyword evidence="2 4" id="KW-0808">Transferase</keyword>
<dbReference type="EC" id="2.1.2.2" evidence="4"/>
<dbReference type="EMBL" id="KT201090">
    <property type="protein sequence ID" value="ALS56205.1"/>
    <property type="molecule type" value="Genomic_DNA"/>
</dbReference>
<evidence type="ECO:0000259" key="5">
    <source>
        <dbReference type="Pfam" id="PF00551"/>
    </source>
</evidence>
<dbReference type="Pfam" id="PF00551">
    <property type="entry name" value="Formyl_trans_N"/>
    <property type="match status" value="1"/>
</dbReference>
<comment type="catalytic activity">
    <reaction evidence="4">
        <text>N(1)-(5-phospho-beta-D-ribosyl)glycinamide + (6R)-10-formyltetrahydrofolate = N(2)-formyl-N(1)-(5-phospho-beta-D-ribosyl)glycinamide + (6S)-5,6,7,8-tetrahydrofolate + H(+)</text>
        <dbReference type="Rhea" id="RHEA:15053"/>
        <dbReference type="ChEBI" id="CHEBI:15378"/>
        <dbReference type="ChEBI" id="CHEBI:57453"/>
        <dbReference type="ChEBI" id="CHEBI:143788"/>
        <dbReference type="ChEBI" id="CHEBI:147286"/>
        <dbReference type="ChEBI" id="CHEBI:195366"/>
        <dbReference type="EC" id="2.1.2.2"/>
    </reaction>
</comment>
<comment type="pathway">
    <text evidence="1 4">Purine metabolism; IMP biosynthesis via de novo pathway; N(2)-formyl-N(1)-(5-phospho-D-ribosyl)glycinamide from N(1)-(5-phospho-D-ribosyl)glycinamide (10-formyl THF route): step 1/1.</text>
</comment>
<dbReference type="AlphaFoldDB" id="A0A0U2X7K0"/>
<evidence type="ECO:0000256" key="2">
    <source>
        <dbReference type="ARBA" id="ARBA00022679"/>
    </source>
</evidence>
<accession>A0A0U2X7K0</accession>
<dbReference type="GO" id="GO:0004644">
    <property type="term" value="F:phosphoribosylglycinamide formyltransferase activity"/>
    <property type="evidence" value="ECO:0007669"/>
    <property type="project" value="UniProtKB-UniRule"/>
</dbReference>
<evidence type="ECO:0000313" key="6">
    <source>
        <dbReference type="EMBL" id="ALS56205.1"/>
    </source>
</evidence>
<organism evidence="6">
    <name type="scientific">uncultured bacterium EIL27G07</name>
    <dbReference type="NCBI Taxonomy" id="1768202"/>
    <lineage>
        <taxon>Bacteria</taxon>
        <taxon>environmental samples</taxon>
    </lineage>
</organism>
<dbReference type="Gene3D" id="3.40.50.170">
    <property type="entry name" value="Formyl transferase, N-terminal domain"/>
    <property type="match status" value="1"/>
</dbReference>
<dbReference type="InterPro" id="IPR004607">
    <property type="entry name" value="GART"/>
</dbReference>
<dbReference type="GO" id="GO:0005829">
    <property type="term" value="C:cytosol"/>
    <property type="evidence" value="ECO:0007669"/>
    <property type="project" value="TreeGrafter"/>
</dbReference>
<evidence type="ECO:0000256" key="4">
    <source>
        <dbReference type="HAMAP-Rule" id="MF_01930"/>
    </source>
</evidence>